<dbReference type="EMBL" id="ML977156">
    <property type="protein sequence ID" value="KAF1986517.1"/>
    <property type="molecule type" value="Genomic_DNA"/>
</dbReference>
<accession>A0A6G1H0E5</accession>
<protein>
    <submittedName>
        <fullName evidence="1">Uncharacterized protein</fullName>
    </submittedName>
</protein>
<evidence type="ECO:0000313" key="2">
    <source>
        <dbReference type="Proteomes" id="UP000800041"/>
    </source>
</evidence>
<reference evidence="1" key="1">
    <citation type="journal article" date="2020" name="Stud. Mycol.">
        <title>101 Dothideomycetes genomes: a test case for predicting lifestyles and emergence of pathogens.</title>
        <authorList>
            <person name="Haridas S."/>
            <person name="Albert R."/>
            <person name="Binder M."/>
            <person name="Bloem J."/>
            <person name="Labutti K."/>
            <person name="Salamov A."/>
            <person name="Andreopoulos B."/>
            <person name="Baker S."/>
            <person name="Barry K."/>
            <person name="Bills G."/>
            <person name="Bluhm B."/>
            <person name="Cannon C."/>
            <person name="Castanera R."/>
            <person name="Culley D."/>
            <person name="Daum C."/>
            <person name="Ezra D."/>
            <person name="Gonzalez J."/>
            <person name="Henrissat B."/>
            <person name="Kuo A."/>
            <person name="Liang C."/>
            <person name="Lipzen A."/>
            <person name="Lutzoni F."/>
            <person name="Magnuson J."/>
            <person name="Mondo S."/>
            <person name="Nolan M."/>
            <person name="Ohm R."/>
            <person name="Pangilinan J."/>
            <person name="Park H.-J."/>
            <person name="Ramirez L."/>
            <person name="Alfaro M."/>
            <person name="Sun H."/>
            <person name="Tritt A."/>
            <person name="Yoshinaga Y."/>
            <person name="Zwiers L.-H."/>
            <person name="Turgeon B."/>
            <person name="Goodwin S."/>
            <person name="Spatafora J."/>
            <person name="Crous P."/>
            <person name="Grigoriev I."/>
        </authorList>
    </citation>
    <scope>NUCLEOTIDE SEQUENCE</scope>
    <source>
        <strain evidence="1">CBS 113979</strain>
    </source>
</reference>
<keyword evidence="2" id="KW-1185">Reference proteome</keyword>
<organism evidence="1 2">
    <name type="scientific">Aulographum hederae CBS 113979</name>
    <dbReference type="NCBI Taxonomy" id="1176131"/>
    <lineage>
        <taxon>Eukaryota</taxon>
        <taxon>Fungi</taxon>
        <taxon>Dikarya</taxon>
        <taxon>Ascomycota</taxon>
        <taxon>Pezizomycotina</taxon>
        <taxon>Dothideomycetes</taxon>
        <taxon>Pleosporomycetidae</taxon>
        <taxon>Aulographales</taxon>
        <taxon>Aulographaceae</taxon>
    </lineage>
</organism>
<proteinExistence type="predicted"/>
<gene>
    <name evidence="1" type="ORF">K402DRAFT_81569</name>
</gene>
<name>A0A6G1H0E5_9PEZI</name>
<dbReference type="Proteomes" id="UP000800041">
    <property type="component" value="Unassembled WGS sequence"/>
</dbReference>
<dbReference type="AlphaFoldDB" id="A0A6G1H0E5"/>
<evidence type="ECO:0000313" key="1">
    <source>
        <dbReference type="EMBL" id="KAF1986517.1"/>
    </source>
</evidence>
<sequence>MLVCTTGDKNEGRSIAAIPLNPHTPKDSRIDPRAYTLFSFCVGAKIKPYQKLSTPRFDAKWAFPILSCFLCSSGHVLDTRERFVSTILSKNLLLNFLVYPGVDFVRCHEISELPSEISVVRNHILLAIQVIQCTIRCSRTNPKGYPLPTSQLWRVGESRPKHPVARRDLVLASIRRFPRILEISACLPFGYFVVFLETRGLALLSHSRYFSHNERRSDGRNVLSQRNSSFVDLGYMVPLLQKQKQNQHLDYSPRSFAKETICAWTFALPHGGGLGLQNRGLYVCLARDALGPNRHADRHLQPRQLHCPITTGETTRELPFHAQLELPI</sequence>